<dbReference type="GO" id="GO:0015833">
    <property type="term" value="P:peptide transport"/>
    <property type="evidence" value="ECO:0007669"/>
    <property type="project" value="InterPro"/>
</dbReference>
<evidence type="ECO:0000313" key="6">
    <source>
        <dbReference type="EMBL" id="CAB4723160.1"/>
    </source>
</evidence>
<dbReference type="PANTHER" id="PTHR43776">
    <property type="entry name" value="TRANSPORT ATP-BINDING PROTEIN"/>
    <property type="match status" value="1"/>
</dbReference>
<dbReference type="Gene3D" id="3.40.50.300">
    <property type="entry name" value="P-loop containing nucleotide triphosphate hydrolases"/>
    <property type="match status" value="1"/>
</dbReference>
<protein>
    <submittedName>
        <fullName evidence="6">Unannotated protein</fullName>
    </submittedName>
</protein>
<proteinExistence type="inferred from homology"/>
<dbReference type="GO" id="GO:0055085">
    <property type="term" value="P:transmembrane transport"/>
    <property type="evidence" value="ECO:0007669"/>
    <property type="project" value="UniProtKB-ARBA"/>
</dbReference>
<dbReference type="Pfam" id="PF08352">
    <property type="entry name" value="oligo_HPY"/>
    <property type="match status" value="1"/>
</dbReference>
<feature type="domain" description="ABC transporter" evidence="5">
    <location>
        <begin position="61"/>
        <end position="301"/>
    </location>
</feature>
<evidence type="ECO:0000259" key="5">
    <source>
        <dbReference type="PROSITE" id="PS50893"/>
    </source>
</evidence>
<accession>A0A6J6RGP0</accession>
<sequence length="423" mass="45694">MSELNTDPEQTPTDEATAAAAAISAEDAFAEIAAQGHAAAQLDPTAEPVIEVEDLKMYFPVKSSGLVRRVIGHVQAVDGISFQVPKGGSLGLVGESGCGKSTTGRLITRLYTPTAGAMRFGGLDMATVSNREMKPLRKEVQMIFQDPYTSLNPRHTVGAIVGAPLAVHKVVPRKQIIPRVQELLEVVGLNPEHYNRYPNEFSGGQRQRIGIARALTLNPKLLVADEPVSALDVSIQAQVINLMQDLQREFDIAFLFIAHDLAIVRHFCPEVAVMYLGKIVEIADRESIYGHAHHPYTQALLSAVPDVRQAAVGGRRERIRLEGDVPSPINPPSGCRFRTRCHLAQEICAKVEPPLLQIGPRHKVACHFAGELGDAPATPVTAGLLGVDGQGSPEPGTTPETLTIGPGFEDRWFDVKSRTMVTA</sequence>
<organism evidence="6">
    <name type="scientific">freshwater metagenome</name>
    <dbReference type="NCBI Taxonomy" id="449393"/>
    <lineage>
        <taxon>unclassified sequences</taxon>
        <taxon>metagenomes</taxon>
        <taxon>ecological metagenomes</taxon>
    </lineage>
</organism>
<dbReference type="InterPro" id="IPR013563">
    <property type="entry name" value="Oligopep_ABC_C"/>
</dbReference>
<comment type="similarity">
    <text evidence="1">Belongs to the ABC transporter superfamily.</text>
</comment>
<dbReference type="NCBIfam" id="TIGR01727">
    <property type="entry name" value="oligo_HPY"/>
    <property type="match status" value="1"/>
</dbReference>
<dbReference type="NCBIfam" id="NF008453">
    <property type="entry name" value="PRK11308.1"/>
    <property type="match status" value="1"/>
</dbReference>
<dbReference type="AlphaFoldDB" id="A0A6J6RGP0"/>
<dbReference type="InterPro" id="IPR050319">
    <property type="entry name" value="ABC_transp_ATP-bind"/>
</dbReference>
<dbReference type="PANTHER" id="PTHR43776:SF7">
    <property type="entry name" value="D,D-DIPEPTIDE TRANSPORT ATP-BINDING PROTEIN DDPF-RELATED"/>
    <property type="match status" value="1"/>
</dbReference>
<dbReference type="InterPro" id="IPR027417">
    <property type="entry name" value="P-loop_NTPase"/>
</dbReference>
<dbReference type="EMBL" id="CAEZXR010000290">
    <property type="protein sequence ID" value="CAB4723160.1"/>
    <property type="molecule type" value="Genomic_DNA"/>
</dbReference>
<keyword evidence="4" id="KW-0067">ATP-binding</keyword>
<dbReference type="GO" id="GO:0016887">
    <property type="term" value="F:ATP hydrolysis activity"/>
    <property type="evidence" value="ECO:0007669"/>
    <property type="project" value="InterPro"/>
</dbReference>
<evidence type="ECO:0000256" key="3">
    <source>
        <dbReference type="ARBA" id="ARBA00022741"/>
    </source>
</evidence>
<dbReference type="InterPro" id="IPR003439">
    <property type="entry name" value="ABC_transporter-like_ATP-bd"/>
</dbReference>
<evidence type="ECO:0000256" key="2">
    <source>
        <dbReference type="ARBA" id="ARBA00022448"/>
    </source>
</evidence>
<dbReference type="CDD" id="cd03257">
    <property type="entry name" value="ABC_NikE_OppD_transporters"/>
    <property type="match status" value="1"/>
</dbReference>
<reference evidence="6" key="1">
    <citation type="submission" date="2020-05" db="EMBL/GenBank/DDBJ databases">
        <authorList>
            <person name="Chiriac C."/>
            <person name="Salcher M."/>
            <person name="Ghai R."/>
            <person name="Kavagutti S V."/>
        </authorList>
    </citation>
    <scope>NUCLEOTIDE SEQUENCE</scope>
</reference>
<dbReference type="FunFam" id="3.40.50.300:FF:000016">
    <property type="entry name" value="Oligopeptide ABC transporter ATP-binding component"/>
    <property type="match status" value="1"/>
</dbReference>
<dbReference type="SUPFAM" id="SSF52540">
    <property type="entry name" value="P-loop containing nucleoside triphosphate hydrolases"/>
    <property type="match status" value="1"/>
</dbReference>
<gene>
    <name evidence="6" type="ORF">UFOPK2579_02121</name>
</gene>
<name>A0A6J6RGP0_9ZZZZ</name>
<keyword evidence="3" id="KW-0547">Nucleotide-binding</keyword>
<dbReference type="Pfam" id="PF00005">
    <property type="entry name" value="ABC_tran"/>
    <property type="match status" value="1"/>
</dbReference>
<evidence type="ECO:0000256" key="4">
    <source>
        <dbReference type="ARBA" id="ARBA00022840"/>
    </source>
</evidence>
<dbReference type="InterPro" id="IPR017871">
    <property type="entry name" value="ABC_transporter-like_CS"/>
</dbReference>
<dbReference type="SMART" id="SM00382">
    <property type="entry name" value="AAA"/>
    <property type="match status" value="1"/>
</dbReference>
<dbReference type="GO" id="GO:0005524">
    <property type="term" value="F:ATP binding"/>
    <property type="evidence" value="ECO:0007669"/>
    <property type="project" value="UniProtKB-KW"/>
</dbReference>
<dbReference type="InterPro" id="IPR003593">
    <property type="entry name" value="AAA+_ATPase"/>
</dbReference>
<evidence type="ECO:0000256" key="1">
    <source>
        <dbReference type="ARBA" id="ARBA00005417"/>
    </source>
</evidence>
<dbReference type="PROSITE" id="PS00211">
    <property type="entry name" value="ABC_TRANSPORTER_1"/>
    <property type="match status" value="1"/>
</dbReference>
<dbReference type="PROSITE" id="PS50893">
    <property type="entry name" value="ABC_TRANSPORTER_2"/>
    <property type="match status" value="1"/>
</dbReference>
<keyword evidence="2" id="KW-0813">Transport</keyword>